<gene>
    <name evidence="9" type="ORF">OLEAN_C08960</name>
</gene>
<keyword evidence="5 9" id="KW-0418">Kinase</keyword>
<comment type="pathway">
    <text evidence="1">Cofactor biosynthesis; tetrahydrofolate biosynthesis; 2-amino-4-hydroxy-6-hydroxymethyl-7,8-dihydropteridine diphosphate from 7,8-dihydroneopterin triphosphate: step 4/4.</text>
</comment>
<dbReference type="PROSITE" id="PS00794">
    <property type="entry name" value="HPPK"/>
    <property type="match status" value="1"/>
</dbReference>
<dbReference type="UniPathway" id="UPA00077">
    <property type="reaction ID" value="UER00155"/>
</dbReference>
<dbReference type="GO" id="GO:0003848">
    <property type="term" value="F:2-amino-4-hydroxy-6-hydroxymethyldihydropteridine diphosphokinase activity"/>
    <property type="evidence" value="ECO:0007669"/>
    <property type="project" value="UniProtKB-EC"/>
</dbReference>
<evidence type="ECO:0000256" key="2">
    <source>
        <dbReference type="ARBA" id="ARBA00013253"/>
    </source>
</evidence>
<dbReference type="EMBL" id="FO203512">
    <property type="protein sequence ID" value="CCK75072.1"/>
    <property type="molecule type" value="Genomic_DNA"/>
</dbReference>
<feature type="domain" description="7,8-dihydro-6-hydroxymethylpterin-pyrophosphokinase" evidence="8">
    <location>
        <begin position="85"/>
        <end position="96"/>
    </location>
</feature>
<dbReference type="PANTHER" id="PTHR43071:SF2">
    <property type="entry name" value="2-AMINO-4-HYDROXY-6-HYDROXYMETHYLDIHYDROPTERIDINE PYROPHOSPHOKINASE"/>
    <property type="match status" value="1"/>
</dbReference>
<dbReference type="GO" id="GO:0005524">
    <property type="term" value="F:ATP binding"/>
    <property type="evidence" value="ECO:0007669"/>
    <property type="project" value="UniProtKB-KW"/>
</dbReference>
<dbReference type="HOGENOM" id="CLU_097916_2_2_6"/>
<dbReference type="Gene3D" id="3.30.70.560">
    <property type="entry name" value="7,8-Dihydro-6-hydroxymethylpterin-pyrophosphokinase HPPK"/>
    <property type="match status" value="1"/>
</dbReference>
<keyword evidence="10" id="KW-1185">Reference proteome</keyword>
<keyword evidence="7" id="KW-0289">Folate biosynthesis</keyword>
<organism evidence="9 10">
    <name type="scientific">Oleispira antarctica RB-8</name>
    <dbReference type="NCBI Taxonomy" id="698738"/>
    <lineage>
        <taxon>Bacteria</taxon>
        <taxon>Pseudomonadati</taxon>
        <taxon>Pseudomonadota</taxon>
        <taxon>Gammaproteobacteria</taxon>
        <taxon>Oceanospirillales</taxon>
        <taxon>Oceanospirillaceae</taxon>
        <taxon>Oleispira</taxon>
    </lineage>
</organism>
<dbReference type="NCBIfam" id="TIGR01498">
    <property type="entry name" value="folK"/>
    <property type="match status" value="1"/>
</dbReference>
<dbReference type="Pfam" id="PF01288">
    <property type="entry name" value="HPPK"/>
    <property type="match status" value="1"/>
</dbReference>
<dbReference type="AlphaFoldDB" id="R4YKR7"/>
<evidence type="ECO:0000256" key="5">
    <source>
        <dbReference type="ARBA" id="ARBA00022777"/>
    </source>
</evidence>
<dbReference type="GO" id="GO:0046656">
    <property type="term" value="P:folic acid biosynthetic process"/>
    <property type="evidence" value="ECO:0007669"/>
    <property type="project" value="UniProtKB-KW"/>
</dbReference>
<dbReference type="GO" id="GO:0016301">
    <property type="term" value="F:kinase activity"/>
    <property type="evidence" value="ECO:0007669"/>
    <property type="project" value="UniProtKB-KW"/>
</dbReference>
<dbReference type="PATRIC" id="fig|698738.3.peg.936"/>
<proteinExistence type="predicted"/>
<keyword evidence="6" id="KW-0067">ATP-binding</keyword>
<keyword evidence="4" id="KW-0547">Nucleotide-binding</keyword>
<sequence>MVKIYLGIGSNIEPEKNISAGLKSLETLFSNLDISPIYLAPSFGFEGDDFHNLVVCAETKLSINDVLYALRKIEFDHGRPEYAVKFAPRSLDIDLLLFGDYVGKIGGYNMPRSDIDKFDFVLRPLQDIAPDDLHPVNGKSFAELWQAMCTKIESQLELV</sequence>
<keyword evidence="3" id="KW-0808">Transferase</keyword>
<dbReference type="KEGG" id="oai:OLEAN_C08960"/>
<evidence type="ECO:0000256" key="1">
    <source>
        <dbReference type="ARBA" id="ARBA00005051"/>
    </source>
</evidence>
<protein>
    <recommendedName>
        <fullName evidence="2">2-amino-4-hydroxy-6-hydroxymethyldihydropteridine diphosphokinase</fullName>
        <ecNumber evidence="2">2.7.6.3</ecNumber>
    </recommendedName>
</protein>
<dbReference type="InterPro" id="IPR035907">
    <property type="entry name" value="Hppk_sf"/>
</dbReference>
<dbReference type="STRING" id="698738.OLEAN_C08960"/>
<dbReference type="OrthoDB" id="9790168at2"/>
<dbReference type="EC" id="2.7.6.3" evidence="2"/>
<accession>R4YKR7</accession>
<evidence type="ECO:0000256" key="7">
    <source>
        <dbReference type="ARBA" id="ARBA00022909"/>
    </source>
</evidence>
<evidence type="ECO:0000259" key="8">
    <source>
        <dbReference type="PROSITE" id="PS00794"/>
    </source>
</evidence>
<dbReference type="GO" id="GO:0046654">
    <property type="term" value="P:tetrahydrofolate biosynthetic process"/>
    <property type="evidence" value="ECO:0007669"/>
    <property type="project" value="UniProtKB-UniPathway"/>
</dbReference>
<evidence type="ECO:0000256" key="4">
    <source>
        <dbReference type="ARBA" id="ARBA00022741"/>
    </source>
</evidence>
<dbReference type="SUPFAM" id="SSF55083">
    <property type="entry name" value="6-hydroxymethyl-7,8-dihydropterin pyrophosphokinase, HPPK"/>
    <property type="match status" value="1"/>
</dbReference>
<evidence type="ECO:0000256" key="3">
    <source>
        <dbReference type="ARBA" id="ARBA00022679"/>
    </source>
</evidence>
<reference evidence="9 10" key="1">
    <citation type="journal article" date="2013" name="Nat. Commun.">
        <title>Genome sequence and functional genomic analysis of the oil-degrading bacterium Oleispira antarctica.</title>
        <authorList>
            <person name="Kube M."/>
            <person name="Chernikova T.N."/>
            <person name="Al-Ramahi Y."/>
            <person name="Beloqui A."/>
            <person name="Lopez-Cortez N."/>
            <person name="Guazzaroni M.E."/>
            <person name="Heipieper H.J."/>
            <person name="Klages S."/>
            <person name="Kotsyurbenko O.R."/>
            <person name="Langer I."/>
            <person name="Nechitaylo T.Y."/>
            <person name="Lunsdorf H."/>
            <person name="Fernandez M."/>
            <person name="Juarez S."/>
            <person name="Ciordia S."/>
            <person name="Singer A."/>
            <person name="Kagan O."/>
            <person name="Egorova O."/>
            <person name="Petit P.A."/>
            <person name="Stogios P."/>
            <person name="Kim Y."/>
            <person name="Tchigvintsev A."/>
            <person name="Flick R."/>
            <person name="Denaro R."/>
            <person name="Genovese M."/>
            <person name="Albar J.P."/>
            <person name="Reva O.N."/>
            <person name="Martinez-Gomariz M."/>
            <person name="Tran H."/>
            <person name="Ferrer M."/>
            <person name="Savchenko A."/>
            <person name="Yakunin A.F."/>
            <person name="Yakimov M.M."/>
            <person name="Golyshina O.V."/>
            <person name="Reinhardt R."/>
            <person name="Golyshin P.N."/>
        </authorList>
    </citation>
    <scope>NUCLEOTIDE SEQUENCE [LARGE SCALE GENOMIC DNA]</scope>
</reference>
<dbReference type="PANTHER" id="PTHR43071">
    <property type="entry name" value="2-AMINO-4-HYDROXY-6-HYDROXYMETHYLDIHYDROPTERIDINE PYROPHOSPHOKINASE"/>
    <property type="match status" value="1"/>
</dbReference>
<evidence type="ECO:0000313" key="9">
    <source>
        <dbReference type="EMBL" id="CCK75072.1"/>
    </source>
</evidence>
<dbReference type="InterPro" id="IPR000550">
    <property type="entry name" value="Hppk"/>
</dbReference>
<name>R4YKR7_OLEAN</name>
<evidence type="ECO:0000256" key="6">
    <source>
        <dbReference type="ARBA" id="ARBA00022840"/>
    </source>
</evidence>
<dbReference type="Proteomes" id="UP000032749">
    <property type="component" value="Chromosome"/>
</dbReference>
<evidence type="ECO:0000313" key="10">
    <source>
        <dbReference type="Proteomes" id="UP000032749"/>
    </source>
</evidence>